<dbReference type="InterPro" id="IPR042244">
    <property type="entry name" value="HypD_2_sf"/>
</dbReference>
<dbReference type="PANTHER" id="PTHR30149">
    <property type="entry name" value="HYDROGENASE PROTEIN ASSEMBLY PROTEIN HYPD"/>
    <property type="match status" value="1"/>
</dbReference>
<proteinExistence type="inferred from homology"/>
<evidence type="ECO:0000256" key="2">
    <source>
        <dbReference type="ARBA" id="ARBA00022723"/>
    </source>
</evidence>
<evidence type="ECO:0000313" key="5">
    <source>
        <dbReference type="Proteomes" id="UP000009173"/>
    </source>
</evidence>
<dbReference type="Gene3D" id="3.40.50.11750">
    <property type="entry name" value="HypD, alpha/beta domain 1"/>
    <property type="match status" value="2"/>
</dbReference>
<dbReference type="GO" id="GO:0070025">
    <property type="term" value="F:carbon monoxide binding"/>
    <property type="evidence" value="ECO:0007669"/>
    <property type="project" value="TreeGrafter"/>
</dbReference>
<dbReference type="NCBIfam" id="TIGR00075">
    <property type="entry name" value="hypD"/>
    <property type="match status" value="1"/>
</dbReference>
<dbReference type="PANTHER" id="PTHR30149:SF0">
    <property type="entry name" value="HYDROGENASE MATURATION FACTOR HYPD"/>
    <property type="match status" value="1"/>
</dbReference>
<dbReference type="GO" id="GO:0005506">
    <property type="term" value="F:iron ion binding"/>
    <property type="evidence" value="ECO:0007669"/>
    <property type="project" value="TreeGrafter"/>
</dbReference>
<dbReference type="GO" id="GO:0051604">
    <property type="term" value="P:protein maturation"/>
    <property type="evidence" value="ECO:0007669"/>
    <property type="project" value="TreeGrafter"/>
</dbReference>
<keyword evidence="3" id="KW-0408">Iron</keyword>
<accession>A0A0H3AAL8</accession>
<dbReference type="AlphaFoldDB" id="A0A0H3AAL8"/>
<protein>
    <submittedName>
        <fullName evidence="4">Hydrogenase formation HypD protein</fullName>
    </submittedName>
</protein>
<dbReference type="PIRSF" id="PIRSF005622">
    <property type="entry name" value="Hydrgn_mat_hypD"/>
    <property type="match status" value="1"/>
</dbReference>
<dbReference type="GO" id="GO:0051539">
    <property type="term" value="F:4 iron, 4 sulfur cluster binding"/>
    <property type="evidence" value="ECO:0007669"/>
    <property type="project" value="TreeGrafter"/>
</dbReference>
<dbReference type="InterPro" id="IPR002780">
    <property type="entry name" value="Hyd_form_HypD"/>
</dbReference>
<gene>
    <name evidence="4" type="ordered locus">Dvul_2657</name>
</gene>
<dbReference type="HOGENOM" id="CLU_048562_1_0_7"/>
<dbReference type="Pfam" id="PF01924">
    <property type="entry name" value="HypD"/>
    <property type="match status" value="1"/>
</dbReference>
<dbReference type="RefSeq" id="WP_010937632.1">
    <property type="nucleotide sequence ID" value="NC_008751.1"/>
</dbReference>
<dbReference type="Proteomes" id="UP000009173">
    <property type="component" value="Chromosome"/>
</dbReference>
<evidence type="ECO:0000256" key="1">
    <source>
        <dbReference type="ARBA" id="ARBA00007888"/>
    </source>
</evidence>
<comment type="similarity">
    <text evidence="1">Belongs to the HypD family.</text>
</comment>
<keyword evidence="2" id="KW-0479">Metal-binding</keyword>
<reference evidence="5" key="1">
    <citation type="journal article" date="2009" name="Environ. Microbiol.">
        <title>Contribution of mobile genetic elements to Desulfovibrio vulgaris genome plasticity.</title>
        <authorList>
            <person name="Walker C.B."/>
            <person name="Stolyar S."/>
            <person name="Chivian D."/>
            <person name="Pinel N."/>
            <person name="Gabster J.A."/>
            <person name="Dehal P.S."/>
            <person name="He Z."/>
            <person name="Yang Z.K."/>
            <person name="Yen H.C."/>
            <person name="Zhou J."/>
            <person name="Wall J.D."/>
            <person name="Hazen T.C."/>
            <person name="Arkin A.P."/>
            <person name="Stahl D.A."/>
        </authorList>
    </citation>
    <scope>NUCLEOTIDE SEQUENCE [LARGE SCALE GENOMIC DNA]</scope>
    <source>
        <strain evidence="5">DP4</strain>
    </source>
</reference>
<dbReference type="InterPro" id="IPR042243">
    <property type="entry name" value="HypD_1"/>
</dbReference>
<organism evidence="4 5">
    <name type="scientific">Nitratidesulfovibrio vulgaris (strain DP4)</name>
    <name type="common">Desulfovibrio vulgaris</name>
    <dbReference type="NCBI Taxonomy" id="391774"/>
    <lineage>
        <taxon>Bacteria</taxon>
        <taxon>Pseudomonadati</taxon>
        <taxon>Thermodesulfobacteriota</taxon>
        <taxon>Desulfovibrionia</taxon>
        <taxon>Desulfovibrionales</taxon>
        <taxon>Desulfovibrionaceae</taxon>
        <taxon>Nitratidesulfovibrio</taxon>
    </lineage>
</organism>
<dbReference type="Gene3D" id="6.10.20.100">
    <property type="match status" value="1"/>
</dbReference>
<sequence length="365" mass="39415">MSVDFTSSFKDPALCRGLLDRLHRELDRPLRFMEVCGTHTVAIFQSGIRPLLPEGVRHLSGPGCPVCVTHESEVAAYLQLAERGDVIIATFGDLMRVPGPGGRNLKLAQAQGARIEVVYSSFDALKLAADNPGEKVVFLGIGFETTAPTVAGTVQMARAQGLDNFMVLSFHKLVPPALRALLVDPECAVDAFLLPGHVSTVLGIEPYRFVATEFGTPGVIAGFDPVDILQALLIMVEQRKTGEYGIVNAYRRAVDDAGNPRARQVMDDVFMQSDALWRGIGLLPGSGLVFRPEYARFDAMQRLGLTLPEARDTPGCKCGDVLKGKMQPNECPLFGKACVPAKPVGPCMVSTEGSCAAYYKYNVEA</sequence>
<name>A0A0H3AAL8_NITV4</name>
<dbReference type="KEGG" id="dvl:Dvul_2657"/>
<dbReference type="SMR" id="A0A0H3AAL8"/>
<dbReference type="EMBL" id="CP000527">
    <property type="protein sequence ID" value="ABM29669.1"/>
    <property type="molecule type" value="Genomic_DNA"/>
</dbReference>
<evidence type="ECO:0000256" key="3">
    <source>
        <dbReference type="ARBA" id="ARBA00023004"/>
    </source>
</evidence>
<evidence type="ECO:0000313" key="4">
    <source>
        <dbReference type="EMBL" id="ABM29669.1"/>
    </source>
</evidence>